<feature type="chain" id="PRO_5039415608" evidence="1">
    <location>
        <begin position="23"/>
        <end position="66"/>
    </location>
</feature>
<keyword evidence="3" id="KW-1185">Reference proteome</keyword>
<keyword evidence="1" id="KW-0732">Signal</keyword>
<accession>A0A9D4THJ0</accession>
<dbReference type="Pfam" id="PF15786">
    <property type="entry name" value="PET117"/>
    <property type="match status" value="1"/>
</dbReference>
<gene>
    <name evidence="2" type="ORF">D9Q98_007806</name>
</gene>
<dbReference type="Proteomes" id="UP001055712">
    <property type="component" value="Unassembled WGS sequence"/>
</dbReference>
<evidence type="ECO:0000256" key="1">
    <source>
        <dbReference type="SAM" id="SignalP"/>
    </source>
</evidence>
<dbReference type="AlphaFoldDB" id="A0A9D4THJ0"/>
<dbReference type="InterPro" id="IPR031568">
    <property type="entry name" value="Pet117"/>
</dbReference>
<feature type="signal peptide" evidence="1">
    <location>
        <begin position="1"/>
        <end position="22"/>
    </location>
</feature>
<protein>
    <submittedName>
        <fullName evidence="2">Uncharacterized protein</fullName>
    </submittedName>
</protein>
<evidence type="ECO:0000313" key="2">
    <source>
        <dbReference type="EMBL" id="KAI3425831.1"/>
    </source>
</evidence>
<proteinExistence type="predicted"/>
<sequence length="66" mass="7470">MVIRPTLFFWSVAALTAAGIYAIHSTQVEEREKLHMGVIRDEVMYKKKKAQMLAGELHPAQPSTSR</sequence>
<reference evidence="2" key="2">
    <citation type="submission" date="2020-11" db="EMBL/GenBank/DDBJ databases">
        <authorList>
            <person name="Cecchin M."/>
            <person name="Marcolungo L."/>
            <person name="Rossato M."/>
            <person name="Girolomoni L."/>
            <person name="Cosentino E."/>
            <person name="Cuine S."/>
            <person name="Li-Beisson Y."/>
            <person name="Delledonne M."/>
            <person name="Ballottari M."/>
        </authorList>
    </citation>
    <scope>NUCLEOTIDE SEQUENCE</scope>
    <source>
        <strain evidence="2">211/11P</strain>
        <tissue evidence="2">Whole cell</tissue>
    </source>
</reference>
<organism evidence="2 3">
    <name type="scientific">Chlorella vulgaris</name>
    <name type="common">Green alga</name>
    <dbReference type="NCBI Taxonomy" id="3077"/>
    <lineage>
        <taxon>Eukaryota</taxon>
        <taxon>Viridiplantae</taxon>
        <taxon>Chlorophyta</taxon>
        <taxon>core chlorophytes</taxon>
        <taxon>Trebouxiophyceae</taxon>
        <taxon>Chlorellales</taxon>
        <taxon>Chlorellaceae</taxon>
        <taxon>Chlorella clade</taxon>
        <taxon>Chlorella</taxon>
    </lineage>
</organism>
<reference evidence="2" key="1">
    <citation type="journal article" date="2019" name="Plant J.">
        <title>Chlorella vulgaris genome assembly and annotation reveals the molecular basis for metabolic acclimation to high light conditions.</title>
        <authorList>
            <person name="Cecchin M."/>
            <person name="Marcolungo L."/>
            <person name="Rossato M."/>
            <person name="Girolomoni L."/>
            <person name="Cosentino E."/>
            <person name="Cuine S."/>
            <person name="Li-Beisson Y."/>
            <person name="Delledonne M."/>
            <person name="Ballottari M."/>
        </authorList>
    </citation>
    <scope>NUCLEOTIDE SEQUENCE</scope>
    <source>
        <strain evidence="2">211/11P</strain>
    </source>
</reference>
<dbReference type="EMBL" id="SIDB01000011">
    <property type="protein sequence ID" value="KAI3425831.1"/>
    <property type="molecule type" value="Genomic_DNA"/>
</dbReference>
<evidence type="ECO:0000313" key="3">
    <source>
        <dbReference type="Proteomes" id="UP001055712"/>
    </source>
</evidence>
<dbReference type="OrthoDB" id="76305at2759"/>
<comment type="caution">
    <text evidence="2">The sequence shown here is derived from an EMBL/GenBank/DDBJ whole genome shotgun (WGS) entry which is preliminary data.</text>
</comment>
<name>A0A9D4THJ0_CHLVU</name>